<evidence type="ECO:0000313" key="2">
    <source>
        <dbReference type="Proteomes" id="UP000219612"/>
    </source>
</evidence>
<dbReference type="AlphaFoldDB" id="A0A285F028"/>
<proteinExistence type="predicted"/>
<reference evidence="2" key="1">
    <citation type="submission" date="2017-09" db="EMBL/GenBank/DDBJ databases">
        <authorList>
            <person name="Varghese N."/>
            <person name="Submissions S."/>
        </authorList>
    </citation>
    <scope>NUCLEOTIDE SEQUENCE [LARGE SCALE GENOMIC DNA]</scope>
    <source>
        <strain evidence="2">CGMCC 4.6857</strain>
    </source>
</reference>
<protein>
    <submittedName>
        <fullName evidence="1">Uncharacterized protein</fullName>
    </submittedName>
</protein>
<gene>
    <name evidence="1" type="ORF">SAMN05421748_10111</name>
</gene>
<sequence length="87" mass="9465">MSPYQLARPTLQEAHCALHGMYGPHTEDIWRTLLFTAGLSGEESSAAALDRVLAVMATAEPLIRLCARSLQVRIAAHDQLARAHSAQ</sequence>
<organism evidence="1 2">
    <name type="scientific">Paractinoplanes atraurantiacus</name>
    <dbReference type="NCBI Taxonomy" id="1036182"/>
    <lineage>
        <taxon>Bacteria</taxon>
        <taxon>Bacillati</taxon>
        <taxon>Actinomycetota</taxon>
        <taxon>Actinomycetes</taxon>
        <taxon>Micromonosporales</taxon>
        <taxon>Micromonosporaceae</taxon>
        <taxon>Paractinoplanes</taxon>
    </lineage>
</organism>
<accession>A0A285F028</accession>
<keyword evidence="2" id="KW-1185">Reference proteome</keyword>
<dbReference type="Proteomes" id="UP000219612">
    <property type="component" value="Unassembled WGS sequence"/>
</dbReference>
<dbReference type="RefSeq" id="WP_143234339.1">
    <property type="nucleotide sequence ID" value="NZ_OBDY01000001.1"/>
</dbReference>
<dbReference type="OrthoDB" id="5188702at2"/>
<name>A0A285F028_9ACTN</name>
<dbReference type="EMBL" id="OBDY01000001">
    <property type="protein sequence ID" value="SNY03756.1"/>
    <property type="molecule type" value="Genomic_DNA"/>
</dbReference>
<evidence type="ECO:0000313" key="1">
    <source>
        <dbReference type="EMBL" id="SNY03756.1"/>
    </source>
</evidence>